<accession>A0A0F9HQ82</accession>
<dbReference type="AlphaFoldDB" id="A0A0F9HQ82"/>
<gene>
    <name evidence="1" type="ORF">LCGC14_1970670</name>
</gene>
<reference evidence="1" key="1">
    <citation type="journal article" date="2015" name="Nature">
        <title>Complex archaea that bridge the gap between prokaryotes and eukaryotes.</title>
        <authorList>
            <person name="Spang A."/>
            <person name="Saw J.H."/>
            <person name="Jorgensen S.L."/>
            <person name="Zaremba-Niedzwiedzka K."/>
            <person name="Martijn J."/>
            <person name="Lind A.E."/>
            <person name="van Eijk R."/>
            <person name="Schleper C."/>
            <person name="Guy L."/>
            <person name="Ettema T.J."/>
        </authorList>
    </citation>
    <scope>NUCLEOTIDE SEQUENCE</scope>
</reference>
<evidence type="ECO:0000313" key="1">
    <source>
        <dbReference type="EMBL" id="KKL83845.1"/>
    </source>
</evidence>
<sequence length="42" mass="4897">MLKFRKKDGTGDIYQSMADLMSHSSPPTREGGFLRQQYELYI</sequence>
<proteinExistence type="predicted"/>
<name>A0A0F9HQ82_9ZZZZ</name>
<dbReference type="EMBL" id="LAZR01021866">
    <property type="protein sequence ID" value="KKL83845.1"/>
    <property type="molecule type" value="Genomic_DNA"/>
</dbReference>
<comment type="caution">
    <text evidence="1">The sequence shown here is derived from an EMBL/GenBank/DDBJ whole genome shotgun (WGS) entry which is preliminary data.</text>
</comment>
<organism evidence="1">
    <name type="scientific">marine sediment metagenome</name>
    <dbReference type="NCBI Taxonomy" id="412755"/>
    <lineage>
        <taxon>unclassified sequences</taxon>
        <taxon>metagenomes</taxon>
        <taxon>ecological metagenomes</taxon>
    </lineage>
</organism>
<protein>
    <submittedName>
        <fullName evidence="1">Uncharacterized protein</fullName>
    </submittedName>
</protein>